<name>A0A4S8HQ00_9BACT</name>
<keyword evidence="1" id="KW-0732">Signal</keyword>
<evidence type="ECO:0000313" key="2">
    <source>
        <dbReference type="EMBL" id="THU35994.1"/>
    </source>
</evidence>
<reference evidence="2 3" key="1">
    <citation type="submission" date="2019-04" db="EMBL/GenBank/DDBJ databases">
        <title>Niastella caeni sp. nov., isolated from activated sludge.</title>
        <authorList>
            <person name="Sheng M."/>
        </authorList>
    </citation>
    <scope>NUCLEOTIDE SEQUENCE [LARGE SCALE GENOMIC DNA]</scope>
    <source>
        <strain evidence="2 3">HX-2-15</strain>
    </source>
</reference>
<feature type="chain" id="PRO_5020291189" evidence="1">
    <location>
        <begin position="23"/>
        <end position="303"/>
    </location>
</feature>
<evidence type="ECO:0000256" key="1">
    <source>
        <dbReference type="SAM" id="SignalP"/>
    </source>
</evidence>
<dbReference type="PROSITE" id="PS51257">
    <property type="entry name" value="PROKAR_LIPOPROTEIN"/>
    <property type="match status" value="1"/>
</dbReference>
<dbReference type="OrthoDB" id="643345at2"/>
<dbReference type="RefSeq" id="WP_136579234.1">
    <property type="nucleotide sequence ID" value="NZ_STFF01000006.1"/>
</dbReference>
<dbReference type="AlphaFoldDB" id="A0A4S8HQ00"/>
<sequence length="303" mass="33214">MKKFKVHFLLIVAFLVLTTACKKQNMDAAFTHPDTNEKIQVKLTGEEQEMLADILGTKGVKDATDFRNKVNYVKAKCTNQRSARSSAATAVTDDGSEEISVGDFQTLGLTELHEWDIDYSIMSNILSQYPTGIKVYKGVGIVYATFAIRGNQILFNVPYTVAMNNSSNPVIVKVAAMPSAPPSMQPVGAHWGTYSASPYPAYVQSFGTSSASVHAQGTEMRTQVFSMEGKVKISTETDLEVFKAGVELEAGFTIESAQNIYNQYILQGTFTVQLLSPGGDNWLPVFNFASSLKALQYGILRNR</sequence>
<proteinExistence type="predicted"/>
<keyword evidence="3" id="KW-1185">Reference proteome</keyword>
<evidence type="ECO:0000313" key="3">
    <source>
        <dbReference type="Proteomes" id="UP000306918"/>
    </source>
</evidence>
<dbReference type="EMBL" id="STFF01000006">
    <property type="protein sequence ID" value="THU35994.1"/>
    <property type="molecule type" value="Genomic_DNA"/>
</dbReference>
<organism evidence="2 3">
    <name type="scientific">Niastella caeni</name>
    <dbReference type="NCBI Taxonomy" id="2569763"/>
    <lineage>
        <taxon>Bacteria</taxon>
        <taxon>Pseudomonadati</taxon>
        <taxon>Bacteroidota</taxon>
        <taxon>Chitinophagia</taxon>
        <taxon>Chitinophagales</taxon>
        <taxon>Chitinophagaceae</taxon>
        <taxon>Niastella</taxon>
    </lineage>
</organism>
<gene>
    <name evidence="2" type="ORF">FAM09_21640</name>
</gene>
<comment type="caution">
    <text evidence="2">The sequence shown here is derived from an EMBL/GenBank/DDBJ whole genome shotgun (WGS) entry which is preliminary data.</text>
</comment>
<accession>A0A4S8HQ00</accession>
<protein>
    <submittedName>
        <fullName evidence="2">Uncharacterized protein</fullName>
    </submittedName>
</protein>
<feature type="signal peptide" evidence="1">
    <location>
        <begin position="1"/>
        <end position="22"/>
    </location>
</feature>
<dbReference type="Proteomes" id="UP000306918">
    <property type="component" value="Unassembled WGS sequence"/>
</dbReference>